<proteinExistence type="predicted"/>
<accession>E7FQJ0</accession>
<dbReference type="EMBL" id="ACGS02000038">
    <property type="protein sequence ID" value="EFZ34660.1"/>
    <property type="molecule type" value="Genomic_DNA"/>
</dbReference>
<name>E7FQJ0_9LACO</name>
<evidence type="ECO:0000313" key="2">
    <source>
        <dbReference type="Proteomes" id="UP000004099"/>
    </source>
</evidence>
<evidence type="ECO:0008006" key="3">
    <source>
        <dbReference type="Google" id="ProtNLM"/>
    </source>
</evidence>
<dbReference type="AlphaFoldDB" id="E7FQJ0"/>
<dbReference type="Proteomes" id="UP000004099">
    <property type="component" value="Unassembled WGS sequence"/>
</dbReference>
<dbReference type="PATRIC" id="fig|525362.12.peg.2237"/>
<evidence type="ECO:0000313" key="1">
    <source>
        <dbReference type="EMBL" id="EFZ34660.1"/>
    </source>
</evidence>
<dbReference type="RefSeq" id="WP_003693358.1">
    <property type="nucleotide sequence ID" value="NZ_AFYE01000004.1"/>
</dbReference>
<dbReference type="HOGENOM" id="CLU_2156998_0_0_9"/>
<gene>
    <name evidence="1" type="ORF">HMPREF0542_11185</name>
</gene>
<protein>
    <recommendedName>
        <fullName evidence="3">Phage protein</fullName>
    </recommendedName>
</protein>
<comment type="caution">
    <text evidence="1">The sequence shown here is derived from an EMBL/GenBank/DDBJ whole genome shotgun (WGS) entry which is preliminary data.</text>
</comment>
<sequence length="114" mass="12793">MIELILKQYLNGALDVPVLFEHKEGTDVPFVIIEKTGGSSDNHLQKATVAIQSYGTSLYNAALLNNQVVQAMSKFDGIENITGAHLNSNYNYTDTETKNYRYQAVFDINYLQEV</sequence>
<organism evidence="1 2">
    <name type="scientific">Ligilactobacillus ruminis ATCC 25644</name>
    <dbReference type="NCBI Taxonomy" id="525362"/>
    <lineage>
        <taxon>Bacteria</taxon>
        <taxon>Bacillati</taxon>
        <taxon>Bacillota</taxon>
        <taxon>Bacilli</taxon>
        <taxon>Lactobacillales</taxon>
        <taxon>Lactobacillaceae</taxon>
        <taxon>Ligilactobacillus</taxon>
    </lineage>
</organism>
<reference evidence="1 2" key="1">
    <citation type="submission" date="2011-01" db="EMBL/GenBank/DDBJ databases">
        <authorList>
            <person name="Muzny D."/>
            <person name="Qin X."/>
            <person name="Buhay C."/>
            <person name="Dugan-Rocha S."/>
            <person name="Ding Y."/>
            <person name="Chen G."/>
            <person name="Hawes A."/>
            <person name="Holder M."/>
            <person name="Jhangiani S."/>
            <person name="Johnson A."/>
            <person name="Khan Z."/>
            <person name="Li Z."/>
            <person name="Liu W."/>
            <person name="Liu X."/>
            <person name="Perez L."/>
            <person name="Shen H."/>
            <person name="Wang Q."/>
            <person name="Watt J."/>
            <person name="Xi L."/>
            <person name="Xin Y."/>
            <person name="Zhou J."/>
            <person name="Deng J."/>
            <person name="Jiang H."/>
            <person name="Liu Y."/>
            <person name="Qu J."/>
            <person name="Song X.-Z."/>
            <person name="Zhang L."/>
            <person name="Villasana D."/>
            <person name="Johnson A."/>
            <person name="Liu J."/>
            <person name="Liyanage D."/>
            <person name="Lorensuhewa L."/>
            <person name="Robinson T."/>
            <person name="Song A."/>
            <person name="Song B.-B."/>
            <person name="Dinh H."/>
            <person name="Thornton R."/>
            <person name="Coyle M."/>
            <person name="Francisco L."/>
            <person name="Jackson L."/>
            <person name="Javaid M."/>
            <person name="Korchina V."/>
            <person name="Kovar C."/>
            <person name="Mata R."/>
            <person name="Mathew T."/>
            <person name="Ngo R."/>
            <person name="Nguyen L."/>
            <person name="Nguyen N."/>
            <person name="Okwuonu G."/>
            <person name="Ongeri F."/>
            <person name="Pham C."/>
            <person name="Simmons D."/>
            <person name="Wilczek-Boney K."/>
            <person name="Hale W."/>
            <person name="Jakkamsetti A."/>
            <person name="Pham P."/>
            <person name="Ruth R."/>
            <person name="San Lucas F."/>
            <person name="Warren J."/>
            <person name="Zhang J."/>
            <person name="Zhao Z."/>
            <person name="Zhou C."/>
            <person name="Zhu D."/>
            <person name="Lee S."/>
            <person name="Bess C."/>
            <person name="Blankenburg K."/>
            <person name="Forbes L."/>
            <person name="Fu Q."/>
            <person name="Gubbala S."/>
            <person name="Hirani K."/>
            <person name="Jayaseelan J.C."/>
            <person name="Lara F."/>
            <person name="Munidasa M."/>
            <person name="Palculict T."/>
            <person name="Patil S."/>
            <person name="Pu L.-L."/>
            <person name="Saada N."/>
            <person name="Tang L."/>
            <person name="Weissenberger G."/>
            <person name="Zhu Y."/>
            <person name="Hemphill L."/>
            <person name="Shang Y."/>
            <person name="Youmans B."/>
            <person name="Ayvaz T."/>
            <person name="Ross M."/>
            <person name="Santibanez J."/>
            <person name="Aqrawi P."/>
            <person name="Gross S."/>
            <person name="Joshi V."/>
            <person name="Fowler G."/>
            <person name="Nazareth L."/>
            <person name="Reid J."/>
            <person name="Worley K."/>
            <person name="Petrosino J."/>
            <person name="Highlander S."/>
            <person name="Gibbs R."/>
        </authorList>
    </citation>
    <scope>NUCLEOTIDE SEQUENCE [LARGE SCALE GENOMIC DNA]</scope>
    <source>
        <strain evidence="1 2">ATCC 25644</strain>
    </source>
</reference>